<dbReference type="SMART" id="SM00895">
    <property type="entry name" value="FCD"/>
    <property type="match status" value="1"/>
</dbReference>
<dbReference type="InterPro" id="IPR011711">
    <property type="entry name" value="GntR_C"/>
</dbReference>
<dbReference type="InterPro" id="IPR036388">
    <property type="entry name" value="WH-like_DNA-bd_sf"/>
</dbReference>
<protein>
    <submittedName>
        <fullName evidence="5">GntR family transcriptional regulator</fullName>
    </submittedName>
</protein>
<dbReference type="RefSeq" id="WP_227390183.1">
    <property type="nucleotide sequence ID" value="NZ_JBHSCJ010000002.1"/>
</dbReference>
<dbReference type="InterPro" id="IPR000524">
    <property type="entry name" value="Tscrpt_reg_HTH_GntR"/>
</dbReference>
<dbReference type="PANTHER" id="PTHR43537">
    <property type="entry name" value="TRANSCRIPTIONAL REGULATOR, GNTR FAMILY"/>
    <property type="match status" value="1"/>
</dbReference>
<evidence type="ECO:0000256" key="2">
    <source>
        <dbReference type="ARBA" id="ARBA00023125"/>
    </source>
</evidence>
<dbReference type="EMBL" id="WHVL01000004">
    <property type="protein sequence ID" value="MCB8889507.1"/>
    <property type="molecule type" value="Genomic_DNA"/>
</dbReference>
<proteinExistence type="predicted"/>
<accession>A0ABS8DT57</accession>
<dbReference type="Pfam" id="PF00392">
    <property type="entry name" value="GntR"/>
    <property type="match status" value="1"/>
</dbReference>
<dbReference type="Gene3D" id="1.10.10.10">
    <property type="entry name" value="Winged helix-like DNA-binding domain superfamily/Winged helix DNA-binding domain"/>
    <property type="match status" value="1"/>
</dbReference>
<dbReference type="Gene3D" id="1.20.120.530">
    <property type="entry name" value="GntR ligand-binding domain-like"/>
    <property type="match status" value="1"/>
</dbReference>
<keyword evidence="1" id="KW-0805">Transcription regulation</keyword>
<evidence type="ECO:0000313" key="6">
    <source>
        <dbReference type="Proteomes" id="UP001319882"/>
    </source>
</evidence>
<reference evidence="5 6" key="1">
    <citation type="journal article" date="2021" name="Sci. Rep.">
        <title>Genome analysis of a halophilic bacterium Halomonas malpeensis YU-PRIM-29(T) reveals its exopolysaccharide and pigment producing capabilities.</title>
        <authorList>
            <person name="Athmika"/>
            <person name="Ghate S.D."/>
            <person name="Arun A.B."/>
            <person name="Rao S.S."/>
            <person name="Kumar S.T.A."/>
            <person name="Kandiyil M.K."/>
            <person name="Saptami K."/>
            <person name="Rekha P.D."/>
        </authorList>
    </citation>
    <scope>NUCLEOTIDE SEQUENCE [LARGE SCALE GENOMIC DNA]</scope>
    <source>
        <strain evidence="6">prim 29</strain>
    </source>
</reference>
<evidence type="ECO:0000313" key="5">
    <source>
        <dbReference type="EMBL" id="MCB8889507.1"/>
    </source>
</evidence>
<evidence type="ECO:0000256" key="3">
    <source>
        <dbReference type="ARBA" id="ARBA00023163"/>
    </source>
</evidence>
<gene>
    <name evidence="5" type="ORF">GEV37_10315</name>
</gene>
<evidence type="ECO:0000256" key="1">
    <source>
        <dbReference type="ARBA" id="ARBA00023015"/>
    </source>
</evidence>
<dbReference type="SUPFAM" id="SSF48008">
    <property type="entry name" value="GntR ligand-binding domain-like"/>
    <property type="match status" value="1"/>
</dbReference>
<comment type="caution">
    <text evidence="5">The sequence shown here is derived from an EMBL/GenBank/DDBJ whole genome shotgun (WGS) entry which is preliminary data.</text>
</comment>
<dbReference type="SMART" id="SM00345">
    <property type="entry name" value="HTH_GNTR"/>
    <property type="match status" value="1"/>
</dbReference>
<sequence length="224" mass="25816">MTHGTSTQNAVFTIVSALEEEIIFGSLLPKQRLYEDELILRFNTKRHIVRASLQELERRGIVSRSPNRGAMVRFYTRQEVEDLYVLRKILHEAAAKLIQLPADALWLKKLKKAQQQHSNAVKDHNLSAIFSANNHFHQVLFEGTGNPSLTEAINFSNAKTHGIRSHGLKMPELLQQAEKEHYAMIDAIEENERDILVQLCLDHMRPARRFYEDKYCVSLERSSP</sequence>
<keyword evidence="3" id="KW-0804">Transcription</keyword>
<organism evidence="5 6">
    <name type="scientific">Vreelandella malpeensis</name>
    <dbReference type="NCBI Taxonomy" id="1172368"/>
    <lineage>
        <taxon>Bacteria</taxon>
        <taxon>Pseudomonadati</taxon>
        <taxon>Pseudomonadota</taxon>
        <taxon>Gammaproteobacteria</taxon>
        <taxon>Oceanospirillales</taxon>
        <taxon>Halomonadaceae</taxon>
        <taxon>Vreelandella</taxon>
    </lineage>
</organism>
<dbReference type="Pfam" id="PF07729">
    <property type="entry name" value="FCD"/>
    <property type="match status" value="1"/>
</dbReference>
<feature type="domain" description="HTH gntR-type" evidence="4">
    <location>
        <begin position="8"/>
        <end position="75"/>
    </location>
</feature>
<evidence type="ECO:0000259" key="4">
    <source>
        <dbReference type="PROSITE" id="PS50949"/>
    </source>
</evidence>
<dbReference type="SUPFAM" id="SSF46785">
    <property type="entry name" value="Winged helix' DNA-binding domain"/>
    <property type="match status" value="1"/>
</dbReference>
<name>A0ABS8DT57_9GAMM</name>
<dbReference type="PANTHER" id="PTHR43537:SF49">
    <property type="entry name" value="TRANSCRIPTIONAL REGULATORY PROTEIN"/>
    <property type="match status" value="1"/>
</dbReference>
<keyword evidence="2" id="KW-0238">DNA-binding</keyword>
<dbReference type="InterPro" id="IPR036390">
    <property type="entry name" value="WH_DNA-bd_sf"/>
</dbReference>
<dbReference type="PROSITE" id="PS50949">
    <property type="entry name" value="HTH_GNTR"/>
    <property type="match status" value="1"/>
</dbReference>
<keyword evidence="6" id="KW-1185">Reference proteome</keyword>
<dbReference type="InterPro" id="IPR008920">
    <property type="entry name" value="TF_FadR/GntR_C"/>
</dbReference>
<dbReference type="Proteomes" id="UP001319882">
    <property type="component" value="Unassembled WGS sequence"/>
</dbReference>